<evidence type="ECO:0000313" key="2">
    <source>
        <dbReference type="Proteomes" id="UP000887574"/>
    </source>
</evidence>
<organism evidence="2 3">
    <name type="scientific">Ditylenchus dipsaci</name>
    <dbReference type="NCBI Taxonomy" id="166011"/>
    <lineage>
        <taxon>Eukaryota</taxon>
        <taxon>Metazoa</taxon>
        <taxon>Ecdysozoa</taxon>
        <taxon>Nematoda</taxon>
        <taxon>Chromadorea</taxon>
        <taxon>Rhabditida</taxon>
        <taxon>Tylenchina</taxon>
        <taxon>Tylenchomorpha</taxon>
        <taxon>Sphaerularioidea</taxon>
        <taxon>Anguinidae</taxon>
        <taxon>Anguininae</taxon>
        <taxon>Ditylenchus</taxon>
    </lineage>
</organism>
<dbReference type="SUPFAM" id="SSF47473">
    <property type="entry name" value="EF-hand"/>
    <property type="match status" value="1"/>
</dbReference>
<dbReference type="Proteomes" id="UP000887574">
    <property type="component" value="Unplaced"/>
</dbReference>
<dbReference type="Gene3D" id="1.10.238.10">
    <property type="entry name" value="EF-hand"/>
    <property type="match status" value="2"/>
</dbReference>
<protein>
    <submittedName>
        <fullName evidence="3">EF-hand domain-containing protein</fullName>
    </submittedName>
</protein>
<feature type="domain" description="EF-hand" evidence="1">
    <location>
        <begin position="22"/>
        <end position="57"/>
    </location>
</feature>
<dbReference type="PROSITE" id="PS50222">
    <property type="entry name" value="EF_HAND_2"/>
    <property type="match status" value="1"/>
</dbReference>
<dbReference type="InterPro" id="IPR002048">
    <property type="entry name" value="EF_hand_dom"/>
</dbReference>
<sequence>MNYDYLRMKNKRKNQTSEQRKLSRLQFEDAFQKFTLSSDGYVQVKDLETFLETLGLNQSETDDLLNQILTSLPKKDDSDSITLEELLSLLEQKFSIDGYINAADLMRISKELGQDITEQELTGMLDKVASNAQRDRVYKNDFKKLMEKLSLF</sequence>
<accession>A0A915EG67</accession>
<reference evidence="3" key="1">
    <citation type="submission" date="2022-11" db="UniProtKB">
        <authorList>
            <consortium name="WormBaseParasite"/>
        </authorList>
    </citation>
    <scope>IDENTIFICATION</scope>
</reference>
<keyword evidence="2" id="KW-1185">Reference proteome</keyword>
<dbReference type="WBParaSite" id="jg6334">
    <property type="protein sequence ID" value="jg6334"/>
    <property type="gene ID" value="jg6334"/>
</dbReference>
<proteinExistence type="predicted"/>
<dbReference type="InterPro" id="IPR011992">
    <property type="entry name" value="EF-hand-dom_pair"/>
</dbReference>
<evidence type="ECO:0000259" key="1">
    <source>
        <dbReference type="PROSITE" id="PS50222"/>
    </source>
</evidence>
<dbReference type="GO" id="GO:0005509">
    <property type="term" value="F:calcium ion binding"/>
    <property type="evidence" value="ECO:0007669"/>
    <property type="project" value="InterPro"/>
</dbReference>
<evidence type="ECO:0000313" key="3">
    <source>
        <dbReference type="WBParaSite" id="jg6334"/>
    </source>
</evidence>
<dbReference type="AlphaFoldDB" id="A0A915EG67"/>
<name>A0A915EG67_9BILA</name>